<dbReference type="EMBL" id="CP157484">
    <property type="protein sequence ID" value="XBO36714.1"/>
    <property type="molecule type" value="Genomic_DNA"/>
</dbReference>
<protein>
    <submittedName>
        <fullName evidence="1">Uncharacterized protein</fullName>
    </submittedName>
</protein>
<gene>
    <name evidence="1" type="ORF">ABEG18_13230</name>
</gene>
<reference evidence="1" key="1">
    <citation type="submission" date="2024-05" db="EMBL/GenBank/DDBJ databases">
        <authorList>
            <person name="Kim S."/>
            <person name="Heo J."/>
            <person name="Choi H."/>
            <person name="Choi Y."/>
            <person name="Kwon S.-W."/>
            <person name="Kim Y."/>
        </authorList>
    </citation>
    <scope>NUCLEOTIDE SEQUENCE</scope>
    <source>
        <strain evidence="1">KACC 23698</strain>
    </source>
</reference>
<evidence type="ECO:0000313" key="1">
    <source>
        <dbReference type="EMBL" id="XBO36714.1"/>
    </source>
</evidence>
<sequence length="97" mass="10439">MTELNAEALEGLLKEAAELPNPKTNLLTHNERELIDFCQQLASALRASAAREAKLTEALEECRDLTSKGTLSALEEIGRVAAAALSALPSEEPAHDR</sequence>
<dbReference type="RefSeq" id="WP_406853529.1">
    <property type="nucleotide sequence ID" value="NZ_CP157484.1"/>
</dbReference>
<accession>A0AAU7J9D9</accession>
<proteinExistence type="predicted"/>
<name>A0AAU7J9D9_9HYPH</name>
<dbReference type="AlphaFoldDB" id="A0AAU7J9D9"/>
<organism evidence="1">
    <name type="scientific">Alsobacter sp. KACC 23698</name>
    <dbReference type="NCBI Taxonomy" id="3149229"/>
    <lineage>
        <taxon>Bacteria</taxon>
        <taxon>Pseudomonadati</taxon>
        <taxon>Pseudomonadota</taxon>
        <taxon>Alphaproteobacteria</taxon>
        <taxon>Hyphomicrobiales</taxon>
        <taxon>Alsobacteraceae</taxon>
        <taxon>Alsobacter</taxon>
    </lineage>
</organism>